<dbReference type="InterPro" id="IPR003439">
    <property type="entry name" value="ABC_transporter-like_ATP-bd"/>
</dbReference>
<gene>
    <name evidence="6" type="ORF">SAMN04487931_101131</name>
</gene>
<name>A0A1H2DMG9_9BACT</name>
<evidence type="ECO:0000313" key="7">
    <source>
        <dbReference type="Proteomes" id="UP000199608"/>
    </source>
</evidence>
<dbReference type="GO" id="GO:0016887">
    <property type="term" value="F:ATP hydrolysis activity"/>
    <property type="evidence" value="ECO:0007669"/>
    <property type="project" value="InterPro"/>
</dbReference>
<evidence type="ECO:0000313" key="6">
    <source>
        <dbReference type="EMBL" id="SDT84127.1"/>
    </source>
</evidence>
<dbReference type="EMBL" id="FNLL01000001">
    <property type="protein sequence ID" value="SDT84127.1"/>
    <property type="molecule type" value="Genomic_DNA"/>
</dbReference>
<dbReference type="Proteomes" id="UP000199608">
    <property type="component" value="Unassembled WGS sequence"/>
</dbReference>
<protein>
    <submittedName>
        <fullName evidence="6">ABC-2 type transport system ATP-binding protein</fullName>
    </submittedName>
</protein>
<dbReference type="GO" id="GO:0005524">
    <property type="term" value="F:ATP binding"/>
    <property type="evidence" value="ECO:0007669"/>
    <property type="project" value="UniProtKB-KW"/>
</dbReference>
<keyword evidence="4 6" id="KW-0067">ATP-binding</keyword>
<dbReference type="InterPro" id="IPR003593">
    <property type="entry name" value="AAA+_ATPase"/>
</dbReference>
<feature type="domain" description="ABC transporter" evidence="5">
    <location>
        <begin position="2"/>
        <end position="232"/>
    </location>
</feature>
<accession>A0A1H2DMG9</accession>
<dbReference type="AlphaFoldDB" id="A0A1H2DMG9"/>
<reference evidence="7" key="1">
    <citation type="submission" date="2016-10" db="EMBL/GenBank/DDBJ databases">
        <authorList>
            <person name="Varghese N."/>
            <person name="Submissions S."/>
        </authorList>
    </citation>
    <scope>NUCLEOTIDE SEQUENCE [LARGE SCALE GENOMIC DNA]</scope>
    <source>
        <strain evidence="7">DSM 3384</strain>
    </source>
</reference>
<dbReference type="PANTHER" id="PTHR43335:SF4">
    <property type="entry name" value="ABC TRANSPORTER, ATP-BINDING PROTEIN"/>
    <property type="match status" value="1"/>
</dbReference>
<dbReference type="SMART" id="SM00382">
    <property type="entry name" value="AAA"/>
    <property type="match status" value="1"/>
</dbReference>
<dbReference type="Pfam" id="PF00005">
    <property type="entry name" value="ABC_tran"/>
    <property type="match status" value="1"/>
</dbReference>
<dbReference type="SUPFAM" id="SSF52540">
    <property type="entry name" value="P-loop containing nucleoside triphosphate hydrolases"/>
    <property type="match status" value="1"/>
</dbReference>
<keyword evidence="7" id="KW-1185">Reference proteome</keyword>
<evidence type="ECO:0000256" key="1">
    <source>
        <dbReference type="ARBA" id="ARBA00005417"/>
    </source>
</evidence>
<evidence type="ECO:0000256" key="4">
    <source>
        <dbReference type="ARBA" id="ARBA00022840"/>
    </source>
</evidence>
<sequence>MIEVQNLTKYYKDFCAVDNISMMIRKGEILGLLGPNGAGKTTTLRMLTGYFKPSSGSIKINDLQMPKDAIRIKSLIGYLPESAPLYHNMLVYDYLDYVARIKGINDKETRYDRFLQLSDLCGLSAIMDKPIANLSKGLKQRVGLAHAMMTDPKILILDEPTSGLDPNQIVEIRDIIKTIGKEKTIIFSTHILSEAEATCDRITIINKGKVVADDTTAHLKQNAAQTSLIKLSLKGALKDDAISLLKGIHSNLDVKTVDSGEDDTLSFEIGNSDTSTDNNRYNNSDAMDLRSDIYLKIKETDWIIVELKKESQALEKIFRKLTREEA</sequence>
<dbReference type="Gene3D" id="3.40.50.300">
    <property type="entry name" value="P-loop containing nucleotide triphosphate hydrolases"/>
    <property type="match status" value="1"/>
</dbReference>
<keyword evidence="3" id="KW-0547">Nucleotide-binding</keyword>
<dbReference type="InterPro" id="IPR027417">
    <property type="entry name" value="P-loop_NTPase"/>
</dbReference>
<organism evidence="6 7">
    <name type="scientific">Desulfobacula phenolica</name>
    <dbReference type="NCBI Taxonomy" id="90732"/>
    <lineage>
        <taxon>Bacteria</taxon>
        <taxon>Pseudomonadati</taxon>
        <taxon>Thermodesulfobacteriota</taxon>
        <taxon>Desulfobacteria</taxon>
        <taxon>Desulfobacterales</taxon>
        <taxon>Desulfobacteraceae</taxon>
        <taxon>Desulfobacula</taxon>
    </lineage>
</organism>
<evidence type="ECO:0000259" key="5">
    <source>
        <dbReference type="PROSITE" id="PS50893"/>
    </source>
</evidence>
<dbReference type="RefSeq" id="WP_092229453.1">
    <property type="nucleotide sequence ID" value="NZ_FNLL01000001.1"/>
</dbReference>
<evidence type="ECO:0000256" key="2">
    <source>
        <dbReference type="ARBA" id="ARBA00022448"/>
    </source>
</evidence>
<dbReference type="PROSITE" id="PS50893">
    <property type="entry name" value="ABC_TRANSPORTER_2"/>
    <property type="match status" value="1"/>
</dbReference>
<proteinExistence type="inferred from homology"/>
<keyword evidence="2" id="KW-0813">Transport</keyword>
<evidence type="ECO:0000256" key="3">
    <source>
        <dbReference type="ARBA" id="ARBA00022741"/>
    </source>
</evidence>
<comment type="similarity">
    <text evidence="1">Belongs to the ABC transporter superfamily.</text>
</comment>
<dbReference type="CDD" id="cd03230">
    <property type="entry name" value="ABC_DR_subfamily_A"/>
    <property type="match status" value="1"/>
</dbReference>
<dbReference type="PANTHER" id="PTHR43335">
    <property type="entry name" value="ABC TRANSPORTER, ATP-BINDING PROTEIN"/>
    <property type="match status" value="1"/>
</dbReference>